<dbReference type="PANTHER" id="PTHR24253">
    <property type="entry name" value="TRANSMEMBRANE PROTEASE SERINE"/>
    <property type="match status" value="1"/>
</dbReference>
<proteinExistence type="predicted"/>
<evidence type="ECO:0000256" key="1">
    <source>
        <dbReference type="ARBA" id="ARBA00023157"/>
    </source>
</evidence>
<dbReference type="InterPro" id="IPR009003">
    <property type="entry name" value="Peptidase_S1_PA"/>
</dbReference>
<dbReference type="InterPro" id="IPR001254">
    <property type="entry name" value="Trypsin_dom"/>
</dbReference>
<dbReference type="SUPFAM" id="SSF57196">
    <property type="entry name" value="EGF/Laminin"/>
    <property type="match status" value="1"/>
</dbReference>
<evidence type="ECO:0000313" key="5">
    <source>
        <dbReference type="Proteomes" id="UP001642483"/>
    </source>
</evidence>
<sequence>MAALKSLVWIAISAMSLLNLPWQCESQCDPKQLSESCEDCFRWCLVIGINQCSVSTFRKYCAKSCNACQPETSTACQLNCQHRCILTANNSSACGCYEGYELDTDERTCLDIDECARNHSLCGAIDQRCVNLKGSYKCASCRAVRGLWTYTTKPGCCKLRQAPFLSCGQPYTSQLSVRRQPEWPWLVYFDFDDHRCSGILISDNWVLTSAHCVSSTNFDNIQVVAGAQGTFSSIHQQQRRVSQVVIHSQYKFPDHDLALLRLDQNLYFGSYVNPICLPNGENPKVEEICFLAWYQNGGQFSTFSSVWSTVKQL</sequence>
<dbReference type="InterPro" id="IPR043504">
    <property type="entry name" value="Peptidase_S1_PA_chymotrypsin"/>
</dbReference>
<dbReference type="Pfam" id="PF00089">
    <property type="entry name" value="Trypsin"/>
    <property type="match status" value="1"/>
</dbReference>
<dbReference type="Gene3D" id="2.10.25.10">
    <property type="entry name" value="Laminin"/>
    <property type="match status" value="2"/>
</dbReference>
<evidence type="ECO:0000256" key="2">
    <source>
        <dbReference type="SAM" id="SignalP"/>
    </source>
</evidence>
<dbReference type="PANTHER" id="PTHR24253:SF176">
    <property type="entry name" value="CORIN, ISOFORM B"/>
    <property type="match status" value="1"/>
</dbReference>
<evidence type="ECO:0000259" key="3">
    <source>
        <dbReference type="PROSITE" id="PS50240"/>
    </source>
</evidence>
<dbReference type="Proteomes" id="UP001642483">
    <property type="component" value="Unassembled WGS sequence"/>
</dbReference>
<dbReference type="Gene3D" id="2.40.10.10">
    <property type="entry name" value="Trypsin-like serine proteases"/>
    <property type="match status" value="1"/>
</dbReference>
<accession>A0ABP0GQS1</accession>
<keyword evidence="2" id="KW-0732">Signal</keyword>
<gene>
    <name evidence="4" type="ORF">CVLEPA_LOCUS27358</name>
</gene>
<dbReference type="SMART" id="SM00020">
    <property type="entry name" value="Tryp_SPc"/>
    <property type="match status" value="1"/>
</dbReference>
<dbReference type="PROSITE" id="PS50240">
    <property type="entry name" value="TRYPSIN_DOM"/>
    <property type="match status" value="1"/>
</dbReference>
<feature type="domain" description="Peptidase S1" evidence="3">
    <location>
        <begin position="165"/>
        <end position="294"/>
    </location>
</feature>
<dbReference type="PRINTS" id="PR00722">
    <property type="entry name" value="CHYMOTRYPSIN"/>
</dbReference>
<organism evidence="4 5">
    <name type="scientific">Clavelina lepadiformis</name>
    <name type="common">Light-bulb sea squirt</name>
    <name type="synonym">Ascidia lepadiformis</name>
    <dbReference type="NCBI Taxonomy" id="159417"/>
    <lineage>
        <taxon>Eukaryota</taxon>
        <taxon>Metazoa</taxon>
        <taxon>Chordata</taxon>
        <taxon>Tunicata</taxon>
        <taxon>Ascidiacea</taxon>
        <taxon>Aplousobranchia</taxon>
        <taxon>Clavelinidae</taxon>
        <taxon>Clavelina</taxon>
    </lineage>
</organism>
<protein>
    <recommendedName>
        <fullName evidence="3">Peptidase S1 domain-containing protein</fullName>
    </recommendedName>
</protein>
<dbReference type="Pfam" id="PF07645">
    <property type="entry name" value="EGF_CA"/>
    <property type="match status" value="1"/>
</dbReference>
<keyword evidence="5" id="KW-1185">Reference proteome</keyword>
<reference evidence="4 5" key="1">
    <citation type="submission" date="2024-02" db="EMBL/GenBank/DDBJ databases">
        <authorList>
            <person name="Daric V."/>
            <person name="Darras S."/>
        </authorList>
    </citation>
    <scope>NUCLEOTIDE SEQUENCE [LARGE SCALE GENOMIC DNA]</scope>
</reference>
<feature type="chain" id="PRO_5045946288" description="Peptidase S1 domain-containing protein" evidence="2">
    <location>
        <begin position="27"/>
        <end position="313"/>
    </location>
</feature>
<keyword evidence="1" id="KW-1015">Disulfide bond</keyword>
<dbReference type="InterPro" id="IPR001314">
    <property type="entry name" value="Peptidase_S1A"/>
</dbReference>
<dbReference type="SUPFAM" id="SSF50494">
    <property type="entry name" value="Trypsin-like serine proteases"/>
    <property type="match status" value="1"/>
</dbReference>
<dbReference type="EMBL" id="CAWYQH010000141">
    <property type="protein sequence ID" value="CAK8694087.1"/>
    <property type="molecule type" value="Genomic_DNA"/>
</dbReference>
<comment type="caution">
    <text evidence="4">The sequence shown here is derived from an EMBL/GenBank/DDBJ whole genome shotgun (WGS) entry which is preliminary data.</text>
</comment>
<name>A0ABP0GQS1_CLALP</name>
<feature type="signal peptide" evidence="2">
    <location>
        <begin position="1"/>
        <end position="26"/>
    </location>
</feature>
<dbReference type="PROSITE" id="PS01187">
    <property type="entry name" value="EGF_CA"/>
    <property type="match status" value="1"/>
</dbReference>
<dbReference type="InterPro" id="IPR018097">
    <property type="entry name" value="EGF_Ca-bd_CS"/>
</dbReference>
<dbReference type="InterPro" id="IPR049883">
    <property type="entry name" value="NOTCH1_EGF-like"/>
</dbReference>
<evidence type="ECO:0000313" key="4">
    <source>
        <dbReference type="EMBL" id="CAK8694087.1"/>
    </source>
</evidence>